<organism evidence="7 8">
    <name type="scientific">Paenibacillus albidus</name>
    <dbReference type="NCBI Taxonomy" id="2041023"/>
    <lineage>
        <taxon>Bacteria</taxon>
        <taxon>Bacillati</taxon>
        <taxon>Bacillota</taxon>
        <taxon>Bacilli</taxon>
        <taxon>Bacillales</taxon>
        <taxon>Paenibacillaceae</taxon>
        <taxon>Paenibacillus</taxon>
    </lineage>
</organism>
<evidence type="ECO:0000256" key="5">
    <source>
        <dbReference type="SAM" id="Phobius"/>
    </source>
</evidence>
<feature type="transmembrane region" description="Helical" evidence="5">
    <location>
        <begin position="233"/>
        <end position="254"/>
    </location>
</feature>
<evidence type="ECO:0000259" key="6">
    <source>
        <dbReference type="Pfam" id="PF12698"/>
    </source>
</evidence>
<sequence length="392" mass="40772">MFKALQALLKKPQTIIGIVTALMFQVIFSVIWMTAYSGVNDRASELTIAIVNEDGAQAEELTSRLAASLPFHTVLTLSPEQAAGQLEQRDLHMILQIPSGFTEQLRTPGAKAAINYTINEANPVTIKSIMQGAAANITSSVNSQAAAQGTQAILIQSGTPAEQAAAAAGSLISKVEGTTTSLHPVNGMNNQMVPMMVVLASFVGSMIMGLNLQVATGMLSAAYSRWKLFGARFFINIGSALAVSLLGSSLIVALGGQTQQGFLAFWLFQALFVATFMFFSQIFLIAFGAAGSLFNIIMLSLQLVSSGAMVPRELLSGFYRFIGDVLPATYAVKGVLSVQLGGPGAQSAAGSLVLVLAVAIGVSALITLLKKAPSPVEAPAASASPSAAVQSV</sequence>
<keyword evidence="4 5" id="KW-0472">Membrane</keyword>
<dbReference type="GO" id="GO:0016020">
    <property type="term" value="C:membrane"/>
    <property type="evidence" value="ECO:0007669"/>
    <property type="project" value="UniProtKB-SubCell"/>
</dbReference>
<reference evidence="7" key="1">
    <citation type="journal article" date="2014" name="Int. J. Syst. Evol. Microbiol.">
        <title>Complete genome sequence of Corynebacterium casei LMG S-19264T (=DSM 44701T), isolated from a smear-ripened cheese.</title>
        <authorList>
            <consortium name="US DOE Joint Genome Institute (JGI-PGF)"/>
            <person name="Walter F."/>
            <person name="Albersmeier A."/>
            <person name="Kalinowski J."/>
            <person name="Ruckert C."/>
        </authorList>
    </citation>
    <scope>NUCLEOTIDE SEQUENCE</scope>
    <source>
        <strain evidence="7">CGMCC 1.16134</strain>
    </source>
</reference>
<dbReference type="InterPro" id="IPR013525">
    <property type="entry name" value="ABC2_TM"/>
</dbReference>
<dbReference type="PANTHER" id="PTHR43077">
    <property type="entry name" value="TRANSPORT PERMEASE YVFS-RELATED"/>
    <property type="match status" value="1"/>
</dbReference>
<dbReference type="InterPro" id="IPR051328">
    <property type="entry name" value="T7SS_ABC-Transporter"/>
</dbReference>
<keyword evidence="3 5" id="KW-1133">Transmembrane helix</keyword>
<evidence type="ECO:0000256" key="3">
    <source>
        <dbReference type="ARBA" id="ARBA00022989"/>
    </source>
</evidence>
<protein>
    <recommendedName>
        <fullName evidence="6">ABC-2 type transporter transmembrane domain-containing protein</fullName>
    </recommendedName>
</protein>
<dbReference type="Gene3D" id="3.40.1710.10">
    <property type="entry name" value="abc type-2 transporter like domain"/>
    <property type="match status" value="1"/>
</dbReference>
<dbReference type="AlphaFoldDB" id="A0A917CZ38"/>
<evidence type="ECO:0000313" key="8">
    <source>
        <dbReference type="Proteomes" id="UP000637643"/>
    </source>
</evidence>
<dbReference type="Pfam" id="PF12698">
    <property type="entry name" value="ABC2_membrane_3"/>
    <property type="match status" value="1"/>
</dbReference>
<keyword evidence="8" id="KW-1185">Reference proteome</keyword>
<evidence type="ECO:0000256" key="1">
    <source>
        <dbReference type="ARBA" id="ARBA00004141"/>
    </source>
</evidence>
<feature type="transmembrane region" description="Helical" evidence="5">
    <location>
        <begin position="261"/>
        <end position="279"/>
    </location>
</feature>
<evidence type="ECO:0000256" key="4">
    <source>
        <dbReference type="ARBA" id="ARBA00023136"/>
    </source>
</evidence>
<dbReference type="EMBL" id="BMKR01000034">
    <property type="protein sequence ID" value="GGG02772.1"/>
    <property type="molecule type" value="Genomic_DNA"/>
</dbReference>
<proteinExistence type="predicted"/>
<name>A0A917CZ38_9BACL</name>
<evidence type="ECO:0000256" key="2">
    <source>
        <dbReference type="ARBA" id="ARBA00022692"/>
    </source>
</evidence>
<reference evidence="7" key="2">
    <citation type="submission" date="2020-09" db="EMBL/GenBank/DDBJ databases">
        <authorList>
            <person name="Sun Q."/>
            <person name="Zhou Y."/>
        </authorList>
    </citation>
    <scope>NUCLEOTIDE SEQUENCE</scope>
    <source>
        <strain evidence="7">CGMCC 1.16134</strain>
    </source>
</reference>
<accession>A0A917CZ38</accession>
<feature type="transmembrane region" description="Helical" evidence="5">
    <location>
        <begin position="15"/>
        <end position="36"/>
    </location>
</feature>
<feature type="transmembrane region" description="Helical" evidence="5">
    <location>
        <begin position="348"/>
        <end position="369"/>
    </location>
</feature>
<evidence type="ECO:0000313" key="7">
    <source>
        <dbReference type="EMBL" id="GGG02772.1"/>
    </source>
</evidence>
<gene>
    <name evidence="7" type="ORF">GCM10010912_54440</name>
</gene>
<comment type="caution">
    <text evidence="7">The sequence shown here is derived from an EMBL/GenBank/DDBJ whole genome shotgun (WGS) entry which is preliminary data.</text>
</comment>
<dbReference type="PANTHER" id="PTHR43077:SF10">
    <property type="entry name" value="TRANSPORT PERMEASE PROTEIN"/>
    <property type="match status" value="1"/>
</dbReference>
<dbReference type="Proteomes" id="UP000637643">
    <property type="component" value="Unassembled WGS sequence"/>
</dbReference>
<keyword evidence="2 5" id="KW-0812">Transmembrane</keyword>
<dbReference type="RefSeq" id="WP_189030490.1">
    <property type="nucleotide sequence ID" value="NZ_BMKR01000034.1"/>
</dbReference>
<feature type="domain" description="ABC-2 type transporter transmembrane" evidence="6">
    <location>
        <begin position="18"/>
        <end position="364"/>
    </location>
</feature>
<feature type="transmembrane region" description="Helical" evidence="5">
    <location>
        <begin position="192"/>
        <end position="213"/>
    </location>
</feature>
<dbReference type="GO" id="GO:0140359">
    <property type="term" value="F:ABC-type transporter activity"/>
    <property type="evidence" value="ECO:0007669"/>
    <property type="project" value="InterPro"/>
</dbReference>
<comment type="subcellular location">
    <subcellularLocation>
        <location evidence="1">Membrane</location>
        <topology evidence="1">Multi-pass membrane protein</topology>
    </subcellularLocation>
</comment>